<protein>
    <submittedName>
        <fullName evidence="1">(apollo) hypothetical protein</fullName>
    </submittedName>
</protein>
<evidence type="ECO:0000313" key="2">
    <source>
        <dbReference type="Proteomes" id="UP000691718"/>
    </source>
</evidence>
<keyword evidence="2" id="KW-1185">Reference proteome</keyword>
<accession>A0A8S3WX74</accession>
<name>A0A8S3WX74_PARAO</name>
<reference evidence="1" key="1">
    <citation type="submission" date="2021-04" db="EMBL/GenBank/DDBJ databases">
        <authorList>
            <person name="Tunstrom K."/>
        </authorList>
    </citation>
    <scope>NUCLEOTIDE SEQUENCE</scope>
</reference>
<organism evidence="1 2">
    <name type="scientific">Parnassius apollo</name>
    <name type="common">Apollo butterfly</name>
    <name type="synonym">Papilio apollo</name>
    <dbReference type="NCBI Taxonomy" id="110799"/>
    <lineage>
        <taxon>Eukaryota</taxon>
        <taxon>Metazoa</taxon>
        <taxon>Ecdysozoa</taxon>
        <taxon>Arthropoda</taxon>
        <taxon>Hexapoda</taxon>
        <taxon>Insecta</taxon>
        <taxon>Pterygota</taxon>
        <taxon>Neoptera</taxon>
        <taxon>Endopterygota</taxon>
        <taxon>Lepidoptera</taxon>
        <taxon>Glossata</taxon>
        <taxon>Ditrysia</taxon>
        <taxon>Papilionoidea</taxon>
        <taxon>Papilionidae</taxon>
        <taxon>Parnassiinae</taxon>
        <taxon>Parnassini</taxon>
        <taxon>Parnassius</taxon>
        <taxon>Parnassius</taxon>
    </lineage>
</organism>
<dbReference type="OrthoDB" id="7414855at2759"/>
<dbReference type="EMBL" id="CAJQZP010000810">
    <property type="protein sequence ID" value="CAG4986183.1"/>
    <property type="molecule type" value="Genomic_DNA"/>
</dbReference>
<gene>
    <name evidence="1" type="ORF">PAPOLLO_LOCUS11188</name>
</gene>
<comment type="caution">
    <text evidence="1">The sequence shown here is derived from an EMBL/GenBank/DDBJ whole genome shotgun (WGS) entry which is preliminary data.</text>
</comment>
<sequence>MLALKNNMLANFDKRFPTTETLVTAALLDCRFMRLKEINTYLEAKGKTPASFLVDRATEIKSIARDQSEDPQVIQSPSTSKESLLTQLSRKYNSRHNSESVEYIDQEVWKYIATDVKDVILALF</sequence>
<proteinExistence type="predicted"/>
<evidence type="ECO:0000313" key="1">
    <source>
        <dbReference type="EMBL" id="CAG4986183.1"/>
    </source>
</evidence>
<dbReference type="AlphaFoldDB" id="A0A8S3WX74"/>
<dbReference type="Proteomes" id="UP000691718">
    <property type="component" value="Unassembled WGS sequence"/>
</dbReference>